<keyword evidence="1" id="KW-0998">Cell outer membrane</keyword>
<dbReference type="Gene3D" id="2.170.130.10">
    <property type="entry name" value="TonB-dependent receptor, plug domain"/>
    <property type="match status" value="1"/>
</dbReference>
<evidence type="ECO:0000313" key="4">
    <source>
        <dbReference type="Proteomes" id="UP000590442"/>
    </source>
</evidence>
<keyword evidence="3" id="KW-0675">Receptor</keyword>
<dbReference type="EMBL" id="JAATJJ010000001">
    <property type="protein sequence ID" value="NJB69884.1"/>
    <property type="molecule type" value="Genomic_DNA"/>
</dbReference>
<sequence length="137" mass="14603">MKIKNVLLIGVLVLMGSCKSTTSTSNDTDGIEEQTNTISDLQPEISLEDYLRRFSGVSVRGSGPDATILIRSGGNSINMSSEPLFLVNGNQFGGTFSELTGIIAVNDIKSVRVYKNASETAMFGVRGANGVIEILLK</sequence>
<dbReference type="Pfam" id="PF07715">
    <property type="entry name" value="Plug"/>
    <property type="match status" value="1"/>
</dbReference>
<dbReference type="InterPro" id="IPR012910">
    <property type="entry name" value="Plug_dom"/>
</dbReference>
<evidence type="ECO:0000256" key="1">
    <source>
        <dbReference type="PROSITE-ProRule" id="PRU01360"/>
    </source>
</evidence>
<comment type="similarity">
    <text evidence="1">Belongs to the TonB-dependent receptor family.</text>
</comment>
<protein>
    <submittedName>
        <fullName evidence="3">TonB-dependent SusC/RagA subfamily outer membrane receptor</fullName>
    </submittedName>
</protein>
<keyword evidence="1" id="KW-0472">Membrane</keyword>
<keyword evidence="1" id="KW-1134">Transmembrane beta strand</keyword>
<evidence type="ECO:0000259" key="2">
    <source>
        <dbReference type="Pfam" id="PF07715"/>
    </source>
</evidence>
<dbReference type="PROSITE" id="PS51257">
    <property type="entry name" value="PROKAR_LIPOPROTEIN"/>
    <property type="match status" value="1"/>
</dbReference>
<dbReference type="AlphaFoldDB" id="A0A846QXQ4"/>
<comment type="caution">
    <text evidence="3">The sequence shown here is derived from an EMBL/GenBank/DDBJ whole genome shotgun (WGS) entry which is preliminary data.</text>
</comment>
<proteinExistence type="inferred from homology"/>
<keyword evidence="1" id="KW-0813">Transport</keyword>
<accession>A0A846QXQ4</accession>
<keyword evidence="1" id="KW-0812">Transmembrane</keyword>
<evidence type="ECO:0000313" key="3">
    <source>
        <dbReference type="EMBL" id="NJB69884.1"/>
    </source>
</evidence>
<reference evidence="3 4" key="1">
    <citation type="submission" date="2020-03" db="EMBL/GenBank/DDBJ databases">
        <title>Genomic Encyclopedia of Type Strains, Phase IV (KMG-IV): sequencing the most valuable type-strain genomes for metagenomic binning, comparative biology and taxonomic classification.</title>
        <authorList>
            <person name="Goeker M."/>
        </authorList>
    </citation>
    <scope>NUCLEOTIDE SEQUENCE [LARGE SCALE GENOMIC DNA]</scope>
    <source>
        <strain evidence="3 4">DSM 29762</strain>
    </source>
</reference>
<dbReference type="InterPro" id="IPR037066">
    <property type="entry name" value="Plug_dom_sf"/>
</dbReference>
<dbReference type="Proteomes" id="UP000590442">
    <property type="component" value="Unassembled WGS sequence"/>
</dbReference>
<dbReference type="InterPro" id="IPR039426">
    <property type="entry name" value="TonB-dep_rcpt-like"/>
</dbReference>
<comment type="subcellular location">
    <subcellularLocation>
        <location evidence="1">Cell outer membrane</location>
        <topology evidence="1">Multi-pass membrane protein</topology>
    </subcellularLocation>
</comment>
<keyword evidence="4" id="KW-1185">Reference proteome</keyword>
<dbReference type="SUPFAM" id="SSF56935">
    <property type="entry name" value="Porins"/>
    <property type="match status" value="1"/>
</dbReference>
<gene>
    <name evidence="3" type="ORF">GGR42_000346</name>
</gene>
<name>A0A846QXQ4_9FLAO</name>
<organism evidence="3 4">
    <name type="scientific">Saonia flava</name>
    <dbReference type="NCBI Taxonomy" id="523696"/>
    <lineage>
        <taxon>Bacteria</taxon>
        <taxon>Pseudomonadati</taxon>
        <taxon>Bacteroidota</taxon>
        <taxon>Flavobacteriia</taxon>
        <taxon>Flavobacteriales</taxon>
        <taxon>Flavobacteriaceae</taxon>
        <taxon>Saonia</taxon>
    </lineage>
</organism>
<dbReference type="RefSeq" id="WP_167960225.1">
    <property type="nucleotide sequence ID" value="NZ_JAATJJ010000001.1"/>
</dbReference>
<dbReference type="PROSITE" id="PS52016">
    <property type="entry name" value="TONB_DEPENDENT_REC_3"/>
    <property type="match status" value="1"/>
</dbReference>
<feature type="domain" description="TonB-dependent receptor plug" evidence="2">
    <location>
        <begin position="42"/>
        <end position="131"/>
    </location>
</feature>
<dbReference type="GO" id="GO:0009279">
    <property type="term" value="C:cell outer membrane"/>
    <property type="evidence" value="ECO:0007669"/>
    <property type="project" value="UniProtKB-SubCell"/>
</dbReference>